<proteinExistence type="predicted"/>
<dbReference type="Pfam" id="PF10545">
    <property type="entry name" value="MADF_DNA_bdg"/>
    <property type="match status" value="1"/>
</dbReference>
<dbReference type="Proteomes" id="UP001152888">
    <property type="component" value="Unassembled WGS sequence"/>
</dbReference>
<evidence type="ECO:0000259" key="1">
    <source>
        <dbReference type="Pfam" id="PF10545"/>
    </source>
</evidence>
<sequence>MDKEMNIDNDILIALVEARPVLWDKSLAIFKILDTREAWSQVCCELNEDFKEMESKEKMNLELSLNSPTLYYAGTVTTLQQLVGVSLKIIL</sequence>
<dbReference type="EMBL" id="CAKOFQ010007267">
    <property type="protein sequence ID" value="CAH1996748.1"/>
    <property type="molecule type" value="Genomic_DNA"/>
</dbReference>
<feature type="domain" description="MADF" evidence="1">
    <location>
        <begin position="12"/>
        <end position="60"/>
    </location>
</feature>
<name>A0A9P0LP07_ACAOB</name>
<evidence type="ECO:0000313" key="2">
    <source>
        <dbReference type="EMBL" id="CAH1996748.1"/>
    </source>
</evidence>
<comment type="caution">
    <text evidence="2">The sequence shown here is derived from an EMBL/GenBank/DDBJ whole genome shotgun (WGS) entry which is preliminary data.</text>
</comment>
<evidence type="ECO:0000313" key="3">
    <source>
        <dbReference type="Proteomes" id="UP001152888"/>
    </source>
</evidence>
<gene>
    <name evidence="2" type="ORF">ACAOBT_LOCUS23353</name>
</gene>
<keyword evidence="3" id="KW-1185">Reference proteome</keyword>
<protein>
    <recommendedName>
        <fullName evidence="1">MADF domain-containing protein</fullName>
    </recommendedName>
</protein>
<dbReference type="OrthoDB" id="10071528at2759"/>
<organism evidence="2 3">
    <name type="scientific">Acanthoscelides obtectus</name>
    <name type="common">Bean weevil</name>
    <name type="synonym">Bruchus obtectus</name>
    <dbReference type="NCBI Taxonomy" id="200917"/>
    <lineage>
        <taxon>Eukaryota</taxon>
        <taxon>Metazoa</taxon>
        <taxon>Ecdysozoa</taxon>
        <taxon>Arthropoda</taxon>
        <taxon>Hexapoda</taxon>
        <taxon>Insecta</taxon>
        <taxon>Pterygota</taxon>
        <taxon>Neoptera</taxon>
        <taxon>Endopterygota</taxon>
        <taxon>Coleoptera</taxon>
        <taxon>Polyphaga</taxon>
        <taxon>Cucujiformia</taxon>
        <taxon>Chrysomeloidea</taxon>
        <taxon>Chrysomelidae</taxon>
        <taxon>Bruchinae</taxon>
        <taxon>Bruchini</taxon>
        <taxon>Acanthoscelides</taxon>
    </lineage>
</organism>
<reference evidence="2" key="1">
    <citation type="submission" date="2022-03" db="EMBL/GenBank/DDBJ databases">
        <authorList>
            <person name="Sayadi A."/>
        </authorList>
    </citation>
    <scope>NUCLEOTIDE SEQUENCE</scope>
</reference>
<dbReference type="InterPro" id="IPR006578">
    <property type="entry name" value="MADF-dom"/>
</dbReference>
<accession>A0A9P0LP07</accession>
<dbReference type="AlphaFoldDB" id="A0A9P0LP07"/>